<organism evidence="1">
    <name type="scientific">Tanacetum cinerariifolium</name>
    <name type="common">Dalmatian daisy</name>
    <name type="synonym">Chrysanthemum cinerariifolium</name>
    <dbReference type="NCBI Taxonomy" id="118510"/>
    <lineage>
        <taxon>Eukaryota</taxon>
        <taxon>Viridiplantae</taxon>
        <taxon>Streptophyta</taxon>
        <taxon>Embryophyta</taxon>
        <taxon>Tracheophyta</taxon>
        <taxon>Spermatophyta</taxon>
        <taxon>Magnoliopsida</taxon>
        <taxon>eudicotyledons</taxon>
        <taxon>Gunneridae</taxon>
        <taxon>Pentapetalae</taxon>
        <taxon>asterids</taxon>
        <taxon>campanulids</taxon>
        <taxon>Asterales</taxon>
        <taxon>Asteraceae</taxon>
        <taxon>Asteroideae</taxon>
        <taxon>Anthemideae</taxon>
        <taxon>Anthemidinae</taxon>
        <taxon>Tanacetum</taxon>
    </lineage>
</organism>
<dbReference type="AlphaFoldDB" id="A0A699IHH7"/>
<comment type="caution">
    <text evidence="1">The sequence shown here is derived from an EMBL/GenBank/DDBJ whole genome shotgun (WGS) entry which is preliminary data.</text>
</comment>
<sequence length="244" mass="25892">MAALVISISLDVSVESVGFSFLRVILIGSFSIQILVAPEVGATAVASPVRVLELCTHSSSEVDPSESSSPPVFVAPMVSPFLSKVSSRSSSSTTSTSEILYTPILPASSAIVAPSSEFPLAPVVTSHGICRRRAILIQPQEDIPIGRLYRTYPGRPCSALIVRKSVRPLPSHHLALRYTSHHLDHFTYGSSSGLSFLDHSSSGHSILGHSLPGHASPVVTIVDSSTPLRFVHPPLARTPRSSEA</sequence>
<name>A0A699IHH7_TANCI</name>
<dbReference type="EMBL" id="BKCJ010291687">
    <property type="protein sequence ID" value="GEZ54251.1"/>
    <property type="molecule type" value="Genomic_DNA"/>
</dbReference>
<protein>
    <submittedName>
        <fullName evidence="1">Uncharacterized protein</fullName>
    </submittedName>
</protein>
<reference evidence="1" key="1">
    <citation type="journal article" date="2019" name="Sci. Rep.">
        <title>Draft genome of Tanacetum cinerariifolium, the natural source of mosquito coil.</title>
        <authorList>
            <person name="Yamashiro T."/>
            <person name="Shiraishi A."/>
            <person name="Satake H."/>
            <person name="Nakayama K."/>
        </authorList>
    </citation>
    <scope>NUCLEOTIDE SEQUENCE</scope>
</reference>
<gene>
    <name evidence="1" type="ORF">Tci_526224</name>
</gene>
<evidence type="ECO:0000313" key="1">
    <source>
        <dbReference type="EMBL" id="GEZ54251.1"/>
    </source>
</evidence>
<proteinExistence type="predicted"/>
<accession>A0A699IHH7</accession>